<protein>
    <submittedName>
        <fullName evidence="11">TKL/LISK/LISK-DD1 protein kinase</fullName>
    </submittedName>
</protein>
<dbReference type="STRING" id="1156394.T0Q9X5"/>
<dbReference type="InterPro" id="IPR011993">
    <property type="entry name" value="PH-like_dom_sf"/>
</dbReference>
<dbReference type="PROSITE" id="PS50105">
    <property type="entry name" value="SAM_DOMAIN"/>
    <property type="match status" value="1"/>
</dbReference>
<keyword evidence="12" id="KW-1185">Reference proteome</keyword>
<evidence type="ECO:0000313" key="12">
    <source>
        <dbReference type="Proteomes" id="UP000030762"/>
    </source>
</evidence>
<evidence type="ECO:0000256" key="5">
    <source>
        <dbReference type="ARBA" id="ARBA00022840"/>
    </source>
</evidence>
<evidence type="ECO:0000256" key="4">
    <source>
        <dbReference type="ARBA" id="ARBA00022777"/>
    </source>
</evidence>
<name>T0Q9X5_SAPDV</name>
<dbReference type="PROSITE" id="PS00107">
    <property type="entry name" value="PROTEIN_KINASE_ATP"/>
    <property type="match status" value="1"/>
</dbReference>
<dbReference type="PROSITE" id="PS50011">
    <property type="entry name" value="PROTEIN_KINASE_DOM"/>
    <property type="match status" value="1"/>
</dbReference>
<dbReference type="Gene3D" id="1.10.150.50">
    <property type="entry name" value="Transcription Factor, Ets-1"/>
    <property type="match status" value="1"/>
</dbReference>
<dbReference type="OMA" id="NEDYNDR"/>
<feature type="domain" description="SAM" evidence="10">
    <location>
        <begin position="524"/>
        <end position="590"/>
    </location>
</feature>
<proteinExistence type="predicted"/>
<dbReference type="PROSITE" id="PS00108">
    <property type="entry name" value="PROTEIN_KINASE_ST"/>
    <property type="match status" value="1"/>
</dbReference>
<dbReference type="AlphaFoldDB" id="T0Q9X5"/>
<evidence type="ECO:0000256" key="2">
    <source>
        <dbReference type="ARBA" id="ARBA00022679"/>
    </source>
</evidence>
<dbReference type="InterPro" id="IPR000719">
    <property type="entry name" value="Prot_kinase_dom"/>
</dbReference>
<dbReference type="Gene3D" id="1.10.510.10">
    <property type="entry name" value="Transferase(Phosphotransferase) domain 1"/>
    <property type="match status" value="1"/>
</dbReference>
<dbReference type="PANTHER" id="PTHR46485:SF5">
    <property type="entry name" value="CENTER DIVIDER, ISOFORM A"/>
    <property type="match status" value="1"/>
</dbReference>
<dbReference type="InterPro" id="IPR008271">
    <property type="entry name" value="Ser/Thr_kinase_AS"/>
</dbReference>
<feature type="region of interest" description="Disordered" evidence="7">
    <location>
        <begin position="1"/>
        <end position="20"/>
    </location>
</feature>
<organism evidence="11 12">
    <name type="scientific">Saprolegnia diclina (strain VS20)</name>
    <dbReference type="NCBI Taxonomy" id="1156394"/>
    <lineage>
        <taxon>Eukaryota</taxon>
        <taxon>Sar</taxon>
        <taxon>Stramenopiles</taxon>
        <taxon>Oomycota</taxon>
        <taxon>Saprolegniomycetes</taxon>
        <taxon>Saprolegniales</taxon>
        <taxon>Saprolegniaceae</taxon>
        <taxon>Saprolegnia</taxon>
    </lineage>
</organism>
<dbReference type="Gene3D" id="2.30.29.30">
    <property type="entry name" value="Pleckstrin-homology domain (PH domain)/Phosphotyrosine-binding domain (PTB)"/>
    <property type="match status" value="1"/>
</dbReference>
<keyword evidence="4 11" id="KW-0418">Kinase</keyword>
<dbReference type="RefSeq" id="XP_008615272.1">
    <property type="nucleotide sequence ID" value="XM_008617050.1"/>
</dbReference>
<feature type="domain" description="Protein kinase" evidence="9">
    <location>
        <begin position="58"/>
        <end position="327"/>
    </location>
</feature>
<dbReference type="eggNOG" id="ENOG502RYA2">
    <property type="taxonomic scope" value="Eukaryota"/>
</dbReference>
<dbReference type="OrthoDB" id="4062651at2759"/>
<evidence type="ECO:0000256" key="1">
    <source>
        <dbReference type="ARBA" id="ARBA00022527"/>
    </source>
</evidence>
<dbReference type="InterPro" id="IPR017441">
    <property type="entry name" value="Protein_kinase_ATP_BS"/>
</dbReference>
<feature type="binding site" evidence="6">
    <location>
        <position position="85"/>
    </location>
    <ligand>
        <name>ATP</name>
        <dbReference type="ChEBI" id="CHEBI:30616"/>
    </ligand>
</feature>
<dbReference type="InterPro" id="IPR011009">
    <property type="entry name" value="Kinase-like_dom_sf"/>
</dbReference>
<evidence type="ECO:0000313" key="11">
    <source>
        <dbReference type="EMBL" id="EQC31431.1"/>
    </source>
</evidence>
<evidence type="ECO:0000259" key="9">
    <source>
        <dbReference type="PROSITE" id="PS50011"/>
    </source>
</evidence>
<dbReference type="CDD" id="cd00821">
    <property type="entry name" value="PH"/>
    <property type="match status" value="1"/>
</dbReference>
<evidence type="ECO:0000256" key="7">
    <source>
        <dbReference type="SAM" id="MobiDB-lite"/>
    </source>
</evidence>
<dbReference type="GO" id="GO:0004674">
    <property type="term" value="F:protein serine/threonine kinase activity"/>
    <property type="evidence" value="ECO:0007669"/>
    <property type="project" value="UniProtKB-KW"/>
</dbReference>
<evidence type="ECO:0000259" key="10">
    <source>
        <dbReference type="PROSITE" id="PS50105"/>
    </source>
</evidence>
<keyword evidence="3 6" id="KW-0547">Nucleotide-binding</keyword>
<dbReference type="InterPro" id="IPR050940">
    <property type="entry name" value="Actin_reg-Ser/Thr_kinase"/>
</dbReference>
<dbReference type="PANTHER" id="PTHR46485">
    <property type="entry name" value="LIM DOMAIN KINASE 1"/>
    <property type="match status" value="1"/>
</dbReference>
<keyword evidence="1" id="KW-0723">Serine/threonine-protein kinase</keyword>
<dbReference type="PROSITE" id="PS50003">
    <property type="entry name" value="PH_DOMAIN"/>
    <property type="match status" value="1"/>
</dbReference>
<dbReference type="Gene3D" id="3.30.200.20">
    <property type="entry name" value="Phosphorylase Kinase, domain 1"/>
    <property type="match status" value="1"/>
</dbReference>
<dbReference type="Pfam" id="PF00069">
    <property type="entry name" value="Pkinase"/>
    <property type="match status" value="1"/>
</dbReference>
<dbReference type="Pfam" id="PF00169">
    <property type="entry name" value="PH"/>
    <property type="match status" value="1"/>
</dbReference>
<keyword evidence="5 6" id="KW-0067">ATP-binding</keyword>
<gene>
    <name evidence="11" type="ORF">SDRG_11030</name>
</gene>
<evidence type="ECO:0000256" key="6">
    <source>
        <dbReference type="PROSITE-ProRule" id="PRU10141"/>
    </source>
</evidence>
<dbReference type="InterPro" id="IPR013761">
    <property type="entry name" value="SAM/pointed_sf"/>
</dbReference>
<dbReference type="SMART" id="SM00233">
    <property type="entry name" value="PH"/>
    <property type="match status" value="1"/>
</dbReference>
<evidence type="ECO:0000256" key="3">
    <source>
        <dbReference type="ARBA" id="ARBA00022741"/>
    </source>
</evidence>
<dbReference type="InterPro" id="IPR001849">
    <property type="entry name" value="PH_domain"/>
</dbReference>
<keyword evidence="2" id="KW-0808">Transferase</keyword>
<reference evidence="11 12" key="1">
    <citation type="submission" date="2012-04" db="EMBL/GenBank/DDBJ databases">
        <title>The Genome Sequence of Saprolegnia declina VS20.</title>
        <authorList>
            <consortium name="The Broad Institute Genome Sequencing Platform"/>
            <person name="Russ C."/>
            <person name="Nusbaum C."/>
            <person name="Tyler B."/>
            <person name="van West P."/>
            <person name="Dieguez-Uribeondo J."/>
            <person name="de Bruijn I."/>
            <person name="Tripathy S."/>
            <person name="Jiang R."/>
            <person name="Young S.K."/>
            <person name="Zeng Q."/>
            <person name="Gargeya S."/>
            <person name="Fitzgerald M."/>
            <person name="Haas B."/>
            <person name="Abouelleil A."/>
            <person name="Alvarado L."/>
            <person name="Arachchi H.M."/>
            <person name="Berlin A."/>
            <person name="Chapman S.B."/>
            <person name="Goldberg J."/>
            <person name="Griggs A."/>
            <person name="Gujja S."/>
            <person name="Hansen M."/>
            <person name="Howarth C."/>
            <person name="Imamovic A."/>
            <person name="Larimer J."/>
            <person name="McCowen C."/>
            <person name="Montmayeur A."/>
            <person name="Murphy C."/>
            <person name="Neiman D."/>
            <person name="Pearson M."/>
            <person name="Priest M."/>
            <person name="Roberts A."/>
            <person name="Saif S."/>
            <person name="Shea T."/>
            <person name="Sisk P."/>
            <person name="Sykes S."/>
            <person name="Wortman J."/>
            <person name="Nusbaum C."/>
            <person name="Birren B."/>
        </authorList>
    </citation>
    <scope>NUCLEOTIDE SEQUENCE [LARGE SCALE GENOMIC DNA]</scope>
    <source>
        <strain evidence="11 12">VS20</strain>
    </source>
</reference>
<sequence length="592" mass="66376">MPSTPTSRPAKTTSTSDAAHKRCADDNNLETLTASVETALMDDDVDVTIEHTLVPGDLTLGPIIGHGAFSTVYSATYKGKAVALKRQTKDAHILRELAILQQIDHPHLLKYIGSCEYEHMGKKEVWIVSEFYKGGDVSKLLKKSTKKRDALSWLQCVQIALDAADALQYLHERSIIHRDVKSANILLDANLRSRLCDFGFARKAVHHDDGHDGYSSDENAGGRMRRKMSLCGTDAYMSPEMYFNEDYNDRADMYSFGVVLIELICRREVNKDDFLLRVPAKNFVIDLDEFHAAVPADCPPSLVLLADNCTSFEPDGRPSSHEVVEWLEDLKKDLVEAAIATPEASDPLDDEVRSVLEESSRFSIAVHEDEAPPAYEGALLLRNCVGRWRQRYVVVRDSTLVVYKSQAVYEEIAQLEADGHQKIKHKPSPVPLDQCQLFQVTTPLVKDISVFGLRINIPTFMHRLKKKARRWTLKSKSLHNKWAFQAASLQEMQLWVALFVRAIKVAVHQSPCPSKAIAEETSVDTNDEIYKWLHALGAAQYHATFKAKGFGTLDFIRETGLGEDDFNFLGIESAKDRDALTTAALLLRGEAY</sequence>
<dbReference type="InParanoid" id="T0Q9X5"/>
<dbReference type="EMBL" id="JH767169">
    <property type="protein sequence ID" value="EQC31431.1"/>
    <property type="molecule type" value="Genomic_DNA"/>
</dbReference>
<dbReference type="SUPFAM" id="SSF50729">
    <property type="entry name" value="PH domain-like"/>
    <property type="match status" value="1"/>
</dbReference>
<dbReference type="InterPro" id="IPR001660">
    <property type="entry name" value="SAM"/>
</dbReference>
<feature type="compositionally biased region" description="Polar residues" evidence="7">
    <location>
        <begin position="1"/>
        <end position="17"/>
    </location>
</feature>
<dbReference type="VEuPathDB" id="FungiDB:SDRG_11030"/>
<dbReference type="SUPFAM" id="SSF56112">
    <property type="entry name" value="Protein kinase-like (PK-like)"/>
    <property type="match status" value="1"/>
</dbReference>
<evidence type="ECO:0000259" key="8">
    <source>
        <dbReference type="PROSITE" id="PS50003"/>
    </source>
</evidence>
<dbReference type="SUPFAM" id="SSF47769">
    <property type="entry name" value="SAM/Pointed domain"/>
    <property type="match status" value="1"/>
</dbReference>
<accession>T0Q9X5</accession>
<dbReference type="SMART" id="SM00220">
    <property type="entry name" value="S_TKc"/>
    <property type="match status" value="1"/>
</dbReference>
<feature type="domain" description="PH" evidence="8">
    <location>
        <begin position="372"/>
        <end position="504"/>
    </location>
</feature>
<dbReference type="GeneID" id="19951757"/>
<dbReference type="GO" id="GO:0005524">
    <property type="term" value="F:ATP binding"/>
    <property type="evidence" value="ECO:0007669"/>
    <property type="project" value="UniProtKB-UniRule"/>
</dbReference>
<dbReference type="Proteomes" id="UP000030762">
    <property type="component" value="Unassembled WGS sequence"/>
</dbReference>